<organism evidence="1 2">
    <name type="scientific">Bdellovibrio bacteriovorus</name>
    <dbReference type="NCBI Taxonomy" id="959"/>
    <lineage>
        <taxon>Bacteria</taxon>
        <taxon>Pseudomonadati</taxon>
        <taxon>Bdellovibrionota</taxon>
        <taxon>Bdellovibrionia</taxon>
        <taxon>Bdellovibrionales</taxon>
        <taxon>Pseudobdellovibrionaceae</taxon>
        <taxon>Bdellovibrio</taxon>
    </lineage>
</organism>
<dbReference type="EMBL" id="CP020946">
    <property type="protein sequence ID" value="ASD63456.1"/>
    <property type="molecule type" value="Genomic_DNA"/>
</dbReference>
<name>A0A1Z3N7M8_BDEBC</name>
<dbReference type="OrthoDB" id="5296022at2"/>
<evidence type="ECO:0000313" key="1">
    <source>
        <dbReference type="EMBL" id="ASD63456.1"/>
    </source>
</evidence>
<proteinExistence type="predicted"/>
<protein>
    <submittedName>
        <fullName evidence="1">Uncharacterized protein</fullName>
    </submittedName>
</protein>
<evidence type="ECO:0000313" key="2">
    <source>
        <dbReference type="Proteomes" id="UP000197003"/>
    </source>
</evidence>
<dbReference type="RefSeq" id="WP_088564994.1">
    <property type="nucleotide sequence ID" value="NZ_CP020946.1"/>
</dbReference>
<accession>A0A1Z3N7M8</accession>
<dbReference type="AlphaFoldDB" id="A0A1Z3N7M8"/>
<dbReference type="Proteomes" id="UP000197003">
    <property type="component" value="Chromosome"/>
</dbReference>
<gene>
    <name evidence="1" type="ORF">B9G79_07670</name>
</gene>
<reference evidence="1 2" key="1">
    <citation type="submission" date="2017-04" db="EMBL/GenBank/DDBJ databases">
        <title>Whole genome sequence of Bdellovibrio bacteriovorus strain SSB218315.</title>
        <authorList>
            <person name="Oyedara O."/>
            <person name="Rodriguez-Perez M.A."/>
        </authorList>
    </citation>
    <scope>NUCLEOTIDE SEQUENCE [LARGE SCALE GENOMIC DNA]</scope>
    <source>
        <strain evidence="1 2">SSB218315</strain>
    </source>
</reference>
<sequence length="67" mass="7743">MEVFKFNIIPTEEFNKREAFRKAINNCEACGTALEFSYKQLNEFAVLSEEASCPCCALIKEENHRVH</sequence>